<reference evidence="8 9" key="1">
    <citation type="submission" date="2020-08" db="EMBL/GenBank/DDBJ databases">
        <title>Genomic Encyclopedia of Type Strains, Phase IV (KMG-IV): sequencing the most valuable type-strain genomes for metagenomic binning, comparative biology and taxonomic classification.</title>
        <authorList>
            <person name="Goeker M."/>
        </authorList>
    </citation>
    <scope>NUCLEOTIDE SEQUENCE [LARGE SCALE GENOMIC DNA]</scope>
    <source>
        <strain evidence="8 9">DSM 12251</strain>
    </source>
</reference>
<keyword evidence="6 7" id="KW-0472">Membrane</keyword>
<dbReference type="PANTHER" id="PTHR33884">
    <property type="entry name" value="UPF0410 PROTEIN YMGE"/>
    <property type="match status" value="1"/>
</dbReference>
<gene>
    <name evidence="8" type="ORF">HNQ64_000788</name>
</gene>
<dbReference type="EMBL" id="JACHIF010000001">
    <property type="protein sequence ID" value="MBB5036554.1"/>
    <property type="molecule type" value="Genomic_DNA"/>
</dbReference>
<evidence type="ECO:0000256" key="4">
    <source>
        <dbReference type="ARBA" id="ARBA00022692"/>
    </source>
</evidence>
<evidence type="ECO:0000256" key="2">
    <source>
        <dbReference type="ARBA" id="ARBA00011006"/>
    </source>
</evidence>
<evidence type="ECO:0000256" key="7">
    <source>
        <dbReference type="SAM" id="Phobius"/>
    </source>
</evidence>
<proteinExistence type="inferred from homology"/>
<comment type="similarity">
    <text evidence="2">Belongs to the UPF0410 family.</text>
</comment>
<dbReference type="PANTHER" id="PTHR33884:SF3">
    <property type="entry name" value="UPF0410 PROTEIN YMGE"/>
    <property type="match status" value="1"/>
</dbReference>
<evidence type="ECO:0000313" key="8">
    <source>
        <dbReference type="EMBL" id="MBB5036554.1"/>
    </source>
</evidence>
<keyword evidence="4 7" id="KW-0812">Transmembrane</keyword>
<dbReference type="InterPro" id="IPR007341">
    <property type="entry name" value="Transgly_assoc"/>
</dbReference>
<dbReference type="AlphaFoldDB" id="A0A7W7YI47"/>
<dbReference type="RefSeq" id="WP_184205512.1">
    <property type="nucleotide sequence ID" value="NZ_JACHIF010000001.1"/>
</dbReference>
<keyword evidence="3" id="KW-1003">Cell membrane</keyword>
<comment type="subcellular location">
    <subcellularLocation>
        <location evidence="1">Cell membrane</location>
        <topology evidence="1">Multi-pass membrane protein</topology>
    </subcellularLocation>
</comment>
<name>A0A7W7YI47_9BACT</name>
<keyword evidence="5 7" id="KW-1133">Transmembrane helix</keyword>
<dbReference type="Pfam" id="PF04226">
    <property type="entry name" value="Transgly_assoc"/>
    <property type="match status" value="1"/>
</dbReference>
<keyword evidence="9" id="KW-1185">Reference proteome</keyword>
<evidence type="ECO:0000313" key="9">
    <source>
        <dbReference type="Proteomes" id="UP000534294"/>
    </source>
</evidence>
<feature type="transmembrane region" description="Helical" evidence="7">
    <location>
        <begin position="6"/>
        <end position="21"/>
    </location>
</feature>
<dbReference type="Proteomes" id="UP000534294">
    <property type="component" value="Unassembled WGS sequence"/>
</dbReference>
<dbReference type="GO" id="GO:0005886">
    <property type="term" value="C:plasma membrane"/>
    <property type="evidence" value="ECO:0007669"/>
    <property type="project" value="UniProtKB-SubCell"/>
</dbReference>
<feature type="transmembrane region" description="Helical" evidence="7">
    <location>
        <begin position="60"/>
        <end position="80"/>
    </location>
</feature>
<evidence type="ECO:0000256" key="5">
    <source>
        <dbReference type="ARBA" id="ARBA00022989"/>
    </source>
</evidence>
<evidence type="ECO:0000256" key="1">
    <source>
        <dbReference type="ARBA" id="ARBA00004651"/>
    </source>
</evidence>
<comment type="caution">
    <text evidence="8">The sequence shown here is derived from an EMBL/GenBank/DDBJ whole genome shotgun (WGS) entry which is preliminary data.</text>
</comment>
<sequence length="84" mass="8693">MGFISWIILGLLAGGIAKFLMPGKDPGGCFLTIILGVVGASVGGWIGTQLGFGSVEQFDLRGLGIAILGSLVLLMIYRVIAGRK</sequence>
<feature type="transmembrane region" description="Helical" evidence="7">
    <location>
        <begin position="28"/>
        <end position="48"/>
    </location>
</feature>
<accession>A0A7W7YI47</accession>
<protein>
    <submittedName>
        <fullName evidence="8">Putative membrane protein YeaQ/YmgE (Transglycosylase-associated protein family)</fullName>
    </submittedName>
</protein>
<evidence type="ECO:0000256" key="6">
    <source>
        <dbReference type="ARBA" id="ARBA00023136"/>
    </source>
</evidence>
<organism evidence="8 9">
    <name type="scientific">Prosthecobacter dejongeii</name>
    <dbReference type="NCBI Taxonomy" id="48465"/>
    <lineage>
        <taxon>Bacteria</taxon>
        <taxon>Pseudomonadati</taxon>
        <taxon>Verrucomicrobiota</taxon>
        <taxon>Verrucomicrobiia</taxon>
        <taxon>Verrucomicrobiales</taxon>
        <taxon>Verrucomicrobiaceae</taxon>
        <taxon>Prosthecobacter</taxon>
    </lineage>
</organism>
<evidence type="ECO:0000256" key="3">
    <source>
        <dbReference type="ARBA" id="ARBA00022475"/>
    </source>
</evidence>